<gene>
    <name evidence="2" type="ORF">J4E96_03740</name>
</gene>
<dbReference type="GO" id="GO:0004519">
    <property type="term" value="F:endonuclease activity"/>
    <property type="evidence" value="ECO:0007669"/>
    <property type="project" value="UniProtKB-KW"/>
</dbReference>
<dbReference type="KEGG" id="psic:J4E96_03740"/>
<accession>A0A8A4ZDV1</accession>
<evidence type="ECO:0000313" key="3">
    <source>
        <dbReference type="Proteomes" id="UP000663937"/>
    </source>
</evidence>
<keyword evidence="2" id="KW-0255">Endonuclease</keyword>
<dbReference type="Proteomes" id="UP000663937">
    <property type="component" value="Chromosome"/>
</dbReference>
<dbReference type="AlphaFoldDB" id="A0A8A4ZDV1"/>
<keyword evidence="2" id="KW-0540">Nuclease</keyword>
<organism evidence="2 3">
    <name type="scientific">Pengzhenrongella sicca</name>
    <dbReference type="NCBI Taxonomy" id="2819238"/>
    <lineage>
        <taxon>Bacteria</taxon>
        <taxon>Bacillati</taxon>
        <taxon>Actinomycetota</taxon>
        <taxon>Actinomycetes</taxon>
        <taxon>Micrococcales</taxon>
        <taxon>Pengzhenrongella</taxon>
    </lineage>
</organism>
<proteinExistence type="predicted"/>
<dbReference type="RefSeq" id="WP_227424458.1">
    <property type="nucleotide sequence ID" value="NZ_CP071868.1"/>
</dbReference>
<reference evidence="2" key="1">
    <citation type="submission" date="2021-03" db="EMBL/GenBank/DDBJ databases">
        <title>Pengzhenrongella sicca gen. nov., sp. nov., a new member of suborder Micrococcineae isolated from High-Arctic tundra soil.</title>
        <authorList>
            <person name="Peng F."/>
        </authorList>
    </citation>
    <scope>NUCLEOTIDE SEQUENCE</scope>
    <source>
        <strain evidence="2">LRZ-2</strain>
    </source>
</reference>
<sequence length="515" mass="54079">MAVAVRLSAAMASLVGLSLTGVVAAVLRAEAARQSAAWLTVAAEAAQVELTQALEVARAATLAALAHQFEFAQTLDEHAPNAALVGVLEGIDLAAAHDAVLIEAAAGWERITSLAAARQAEVLAELARRREAARLGEFTGDEVAARMALTRSVAEAKIELGLALAEAPAVHAALVAGVIDHRKATALVSGVAHLDTAAAATVLDAVLDAAPSLTVPALKAKMRRVELTVNPKAVAERAARDIADRNVRITPAAGAMAWLTAFLPADAAMTVFTAIDALAASADPADPRGVDARRADALTDVCAHVLTHGVTPDGTPITTEQGRRPHLQVVAAATTLLGLDEVPGELAGYGPIPADMVRAIAADATWRRIFTDPATGHLTGIGPRGYRPGADLTATVLARDLTCTFPGCRMPAWKCDLDHRVAFDHDEPGDSQTTEENVHSLCRHHHRLKTYGGWTVIRDAATGDTFWFTPTNHRYRRPNTAFTDDPRLPPDPPDSIDGAPVASPRHEPDAGEPPF</sequence>
<dbReference type="EMBL" id="CP071868">
    <property type="protein sequence ID" value="QTE30142.1"/>
    <property type="molecule type" value="Genomic_DNA"/>
</dbReference>
<protein>
    <submittedName>
        <fullName evidence="2">HNH endonuclease</fullName>
    </submittedName>
</protein>
<keyword evidence="2" id="KW-0378">Hydrolase</keyword>
<evidence type="ECO:0000313" key="2">
    <source>
        <dbReference type="EMBL" id="QTE30142.1"/>
    </source>
</evidence>
<dbReference type="InterPro" id="IPR003615">
    <property type="entry name" value="HNH_nuc"/>
</dbReference>
<dbReference type="CDD" id="cd00085">
    <property type="entry name" value="HNHc"/>
    <property type="match status" value="1"/>
</dbReference>
<feature type="region of interest" description="Disordered" evidence="1">
    <location>
        <begin position="478"/>
        <end position="515"/>
    </location>
</feature>
<keyword evidence="3" id="KW-1185">Reference proteome</keyword>
<name>A0A8A4ZDV1_9MICO</name>
<evidence type="ECO:0000256" key="1">
    <source>
        <dbReference type="SAM" id="MobiDB-lite"/>
    </source>
</evidence>